<dbReference type="PRINTS" id="PR01437">
    <property type="entry name" value="NUOXDRDTASE4"/>
</dbReference>
<keyword evidence="4 7" id="KW-0812">Transmembrane</keyword>
<dbReference type="GO" id="GO:0042773">
    <property type="term" value="P:ATP synthesis coupled electron transport"/>
    <property type="evidence" value="ECO:0007669"/>
    <property type="project" value="InterPro"/>
</dbReference>
<dbReference type="PANTHER" id="PTHR42703">
    <property type="entry name" value="NADH DEHYDROGENASE"/>
    <property type="match status" value="1"/>
</dbReference>
<feature type="transmembrane region" description="Helical" evidence="9">
    <location>
        <begin position="434"/>
        <end position="458"/>
    </location>
</feature>
<sequence>MIDAILSFWLQHAPVLSVLLPSFTGMGMLLLGDFGGMSGVGGGHNRARVVWRRRLSLASVMLGLVMAAGLVWRAGSGELMVYRMGEWEAPFGIVLVLDRLSALMVCLTYLVAAPALWYATGGWDNRGRHFHAIFHFQLMGLSGAFLTGDLFNLFVFFEVLLISSYVLLLHGLGRERLRMGFHYVVLNLAGSGLFLIGLAMIYAVAGTLNMADLAVRVAQLTGDSALVARAAALILLVVFGLKAAIVPMYFWLPGTYASASAPVAALFAIMTKVGVYSIIRTHWGIFGLDAGEATLAAQSWLLPMALTTSVLGALGALSSHSMGRLVGYLTVSSVGTILAAVGLFTPETLSAALYYTLHSTIVIAGLFLLVELMSAQRGQTLDRLRPAPAVREPVLLGLMMIFGAASAAGLPPLPGFLGKLMILQSTSGLSAQPWVWTVVLSVGFLSLVGLARAGVIVFWHVEIDDDAARSASGSSLKLLSSAWAFMALTLLLAVMASPVKRYTDAAAAQLADKAAYAQAVLGAHGGVNAQTARPYDGRRGSTAGEPAAAHTEEMK</sequence>
<dbReference type="KEGG" id="hyl:LPB072_14180"/>
<keyword evidence="5 9" id="KW-1133">Transmembrane helix</keyword>
<evidence type="ECO:0000256" key="3">
    <source>
        <dbReference type="ARBA" id="ARBA00022475"/>
    </source>
</evidence>
<proteinExistence type="inferred from homology"/>
<dbReference type="InterPro" id="IPR001750">
    <property type="entry name" value="ND/Mrp_TM"/>
</dbReference>
<dbReference type="GO" id="GO:0005886">
    <property type="term" value="C:plasma membrane"/>
    <property type="evidence" value="ECO:0007669"/>
    <property type="project" value="UniProtKB-SubCell"/>
</dbReference>
<evidence type="ECO:0000256" key="7">
    <source>
        <dbReference type="RuleBase" id="RU000320"/>
    </source>
</evidence>
<comment type="subcellular location">
    <subcellularLocation>
        <location evidence="1">Cell membrane</location>
        <topology evidence="1">Multi-pass membrane protein</topology>
    </subcellularLocation>
    <subcellularLocation>
        <location evidence="7">Membrane</location>
        <topology evidence="7">Multi-pass membrane protein</topology>
    </subcellularLocation>
</comment>
<protein>
    <submittedName>
        <fullName evidence="11">Monovalent cation/H+ antiporter subunit D</fullName>
    </submittedName>
</protein>
<feature type="transmembrane region" description="Helical" evidence="9">
    <location>
        <begin position="12"/>
        <end position="34"/>
    </location>
</feature>
<name>A0A1D8NXM5_9BURK</name>
<evidence type="ECO:0000313" key="11">
    <source>
        <dbReference type="EMBL" id="AOW13818.1"/>
    </source>
</evidence>
<dbReference type="InterPro" id="IPR003918">
    <property type="entry name" value="NADH_UbQ_OxRdtase"/>
</dbReference>
<feature type="transmembrane region" description="Helical" evidence="9">
    <location>
        <begin position="225"/>
        <end position="252"/>
    </location>
</feature>
<dbReference type="Pfam" id="PF00361">
    <property type="entry name" value="Proton_antipo_M"/>
    <property type="match status" value="1"/>
</dbReference>
<feature type="transmembrane region" description="Helical" evidence="9">
    <location>
        <begin position="92"/>
        <end position="118"/>
    </location>
</feature>
<dbReference type="EMBL" id="CP017476">
    <property type="protein sequence ID" value="AOW13818.1"/>
    <property type="molecule type" value="Genomic_DNA"/>
</dbReference>
<feature type="transmembrane region" description="Helical" evidence="9">
    <location>
        <begin position="153"/>
        <end position="172"/>
    </location>
</feature>
<dbReference type="PANTHER" id="PTHR42703:SF1">
    <property type="entry name" value="NA(+)_H(+) ANTIPORTER SUBUNIT D1"/>
    <property type="match status" value="1"/>
</dbReference>
<evidence type="ECO:0000256" key="4">
    <source>
        <dbReference type="ARBA" id="ARBA00022692"/>
    </source>
</evidence>
<evidence type="ECO:0000256" key="2">
    <source>
        <dbReference type="ARBA" id="ARBA00005346"/>
    </source>
</evidence>
<feature type="domain" description="NADH:quinone oxidoreductase/Mrp antiporter transmembrane" evidence="10">
    <location>
        <begin position="148"/>
        <end position="439"/>
    </location>
</feature>
<feature type="transmembrane region" description="Helical" evidence="9">
    <location>
        <begin position="259"/>
        <end position="279"/>
    </location>
</feature>
<gene>
    <name evidence="11" type="ORF">LPB072_14180</name>
</gene>
<feature type="transmembrane region" description="Helical" evidence="9">
    <location>
        <begin position="325"/>
        <end position="346"/>
    </location>
</feature>
<keyword evidence="6 9" id="KW-0472">Membrane</keyword>
<feature type="transmembrane region" description="Helical" evidence="9">
    <location>
        <begin position="394"/>
        <end position="414"/>
    </location>
</feature>
<feature type="transmembrane region" description="Helical" evidence="9">
    <location>
        <begin position="478"/>
        <end position="496"/>
    </location>
</feature>
<evidence type="ECO:0000313" key="12">
    <source>
        <dbReference type="Proteomes" id="UP000185680"/>
    </source>
</evidence>
<dbReference type="NCBIfam" id="NF009309">
    <property type="entry name" value="PRK12666.1"/>
    <property type="match status" value="1"/>
</dbReference>
<dbReference type="AlphaFoldDB" id="A0A1D8NXM5"/>
<evidence type="ECO:0000256" key="9">
    <source>
        <dbReference type="SAM" id="Phobius"/>
    </source>
</evidence>
<evidence type="ECO:0000256" key="1">
    <source>
        <dbReference type="ARBA" id="ARBA00004651"/>
    </source>
</evidence>
<dbReference type="Proteomes" id="UP000185680">
    <property type="component" value="Chromosome"/>
</dbReference>
<evidence type="ECO:0000256" key="5">
    <source>
        <dbReference type="ARBA" id="ARBA00022989"/>
    </source>
</evidence>
<dbReference type="STRING" id="1763535.LPB072_14180"/>
<feature type="transmembrane region" description="Helical" evidence="9">
    <location>
        <begin position="184"/>
        <end position="205"/>
    </location>
</feature>
<feature type="transmembrane region" description="Helical" evidence="9">
    <location>
        <begin position="55"/>
        <end position="72"/>
    </location>
</feature>
<evidence type="ECO:0000256" key="6">
    <source>
        <dbReference type="ARBA" id="ARBA00023136"/>
    </source>
</evidence>
<organism evidence="11 12">
    <name type="scientific">Hydrogenophaga crassostreae</name>
    <dbReference type="NCBI Taxonomy" id="1763535"/>
    <lineage>
        <taxon>Bacteria</taxon>
        <taxon>Pseudomonadati</taxon>
        <taxon>Pseudomonadota</taxon>
        <taxon>Betaproteobacteria</taxon>
        <taxon>Burkholderiales</taxon>
        <taxon>Comamonadaceae</taxon>
        <taxon>Hydrogenophaga</taxon>
    </lineage>
</organism>
<dbReference type="GO" id="GO:0008137">
    <property type="term" value="F:NADH dehydrogenase (ubiquinone) activity"/>
    <property type="evidence" value="ECO:0007669"/>
    <property type="project" value="InterPro"/>
</dbReference>
<dbReference type="RefSeq" id="WP_066084597.1">
    <property type="nucleotide sequence ID" value="NZ_CP017476.1"/>
</dbReference>
<dbReference type="OrthoDB" id="9768329at2"/>
<comment type="similarity">
    <text evidence="2">Belongs to the CPA3 antiporters (TC 2.A.63) subunit D family.</text>
</comment>
<dbReference type="InterPro" id="IPR050586">
    <property type="entry name" value="CPA3_Na-H_Antiporter_D"/>
</dbReference>
<evidence type="ECO:0000259" key="10">
    <source>
        <dbReference type="Pfam" id="PF00361"/>
    </source>
</evidence>
<feature type="region of interest" description="Disordered" evidence="8">
    <location>
        <begin position="531"/>
        <end position="555"/>
    </location>
</feature>
<feature type="transmembrane region" description="Helical" evidence="9">
    <location>
        <begin position="352"/>
        <end position="373"/>
    </location>
</feature>
<evidence type="ECO:0000256" key="8">
    <source>
        <dbReference type="SAM" id="MobiDB-lite"/>
    </source>
</evidence>
<feature type="transmembrane region" description="Helical" evidence="9">
    <location>
        <begin position="130"/>
        <end position="147"/>
    </location>
</feature>
<keyword evidence="3" id="KW-1003">Cell membrane</keyword>
<accession>A0A1D8NXM5</accession>
<feature type="transmembrane region" description="Helical" evidence="9">
    <location>
        <begin position="299"/>
        <end position="318"/>
    </location>
</feature>
<reference evidence="11 12" key="1">
    <citation type="submission" date="2016-10" db="EMBL/GenBank/DDBJ databases">
        <title>Hydorgenophaga sp. LPB0072 isolated from gastropod.</title>
        <authorList>
            <person name="Kim E."/>
            <person name="Yi H."/>
        </authorList>
    </citation>
    <scope>NUCLEOTIDE SEQUENCE [LARGE SCALE GENOMIC DNA]</scope>
    <source>
        <strain evidence="11 12">LPB0072</strain>
    </source>
</reference>